<evidence type="ECO:0000256" key="2">
    <source>
        <dbReference type="SAM" id="SignalP"/>
    </source>
</evidence>
<name>A0AAE1FCS9_PETCI</name>
<keyword evidence="2" id="KW-0732">Signal</keyword>
<evidence type="ECO:0000313" key="4">
    <source>
        <dbReference type="Proteomes" id="UP001286313"/>
    </source>
</evidence>
<feature type="region of interest" description="Disordered" evidence="1">
    <location>
        <begin position="304"/>
        <end position="351"/>
    </location>
</feature>
<proteinExistence type="predicted"/>
<organism evidence="3 4">
    <name type="scientific">Petrolisthes cinctipes</name>
    <name type="common">Flat porcelain crab</name>
    <dbReference type="NCBI Taxonomy" id="88211"/>
    <lineage>
        <taxon>Eukaryota</taxon>
        <taxon>Metazoa</taxon>
        <taxon>Ecdysozoa</taxon>
        <taxon>Arthropoda</taxon>
        <taxon>Crustacea</taxon>
        <taxon>Multicrustacea</taxon>
        <taxon>Malacostraca</taxon>
        <taxon>Eumalacostraca</taxon>
        <taxon>Eucarida</taxon>
        <taxon>Decapoda</taxon>
        <taxon>Pleocyemata</taxon>
        <taxon>Anomura</taxon>
        <taxon>Galatheoidea</taxon>
        <taxon>Porcellanidae</taxon>
        <taxon>Petrolisthes</taxon>
    </lineage>
</organism>
<sequence length="351" mass="39577">MLRRLTLVALLVVRSTWANQQQQQQIQGQACRVYHINPADDAIAHRTPFFPLRPHHPLYLSLWVKKDGEWPAQLTIVLQPFGISLLITEEGMCVAWEGSTRTRLLNVSTPTLQAHSWVTFVLALHAHTLVLYRSDQQHRAASHRLSTKQQQHEDEVEVNVTSNNVLHLAFNCPTGCHIHDSASPLIDPKVILTPPFTLYLLLQPHNPQQQQQQQPSFILTSHNSSPDNNNNNNSNNNNNNISLVSSDWKEGQWNQVNVIVSGQSDDNTVDARGSKVVMVNVNTTYSVTSVKGIEWTIQCHPLHHSSSPEPHEFITGSQSPILQEQHTTGRTVNNNNGGGEEKEEEKRMEEE</sequence>
<dbReference type="EMBL" id="JAWQEG010002573">
    <property type="protein sequence ID" value="KAK3871039.1"/>
    <property type="molecule type" value="Genomic_DNA"/>
</dbReference>
<gene>
    <name evidence="3" type="ORF">Pcinc_023787</name>
</gene>
<feature type="chain" id="PRO_5042135768" evidence="2">
    <location>
        <begin position="19"/>
        <end position="351"/>
    </location>
</feature>
<feature type="compositionally biased region" description="Polar residues" evidence="1">
    <location>
        <begin position="315"/>
        <end position="332"/>
    </location>
</feature>
<reference evidence="3" key="1">
    <citation type="submission" date="2023-10" db="EMBL/GenBank/DDBJ databases">
        <title>Genome assemblies of two species of porcelain crab, Petrolisthes cinctipes and Petrolisthes manimaculis (Anomura: Porcellanidae).</title>
        <authorList>
            <person name="Angst P."/>
        </authorList>
    </citation>
    <scope>NUCLEOTIDE SEQUENCE</scope>
    <source>
        <strain evidence="3">PB745_01</strain>
        <tissue evidence="3">Gill</tissue>
    </source>
</reference>
<protein>
    <submittedName>
        <fullName evidence="3">Uncharacterized protein</fullName>
    </submittedName>
</protein>
<evidence type="ECO:0000313" key="3">
    <source>
        <dbReference type="EMBL" id="KAK3871039.1"/>
    </source>
</evidence>
<dbReference type="AlphaFoldDB" id="A0AAE1FCS9"/>
<evidence type="ECO:0000256" key="1">
    <source>
        <dbReference type="SAM" id="MobiDB-lite"/>
    </source>
</evidence>
<feature type="region of interest" description="Disordered" evidence="1">
    <location>
        <begin position="210"/>
        <end position="243"/>
    </location>
</feature>
<keyword evidence="4" id="KW-1185">Reference proteome</keyword>
<dbReference type="Proteomes" id="UP001286313">
    <property type="component" value="Unassembled WGS sequence"/>
</dbReference>
<accession>A0AAE1FCS9</accession>
<feature type="signal peptide" evidence="2">
    <location>
        <begin position="1"/>
        <end position="18"/>
    </location>
</feature>
<comment type="caution">
    <text evidence="3">The sequence shown here is derived from an EMBL/GenBank/DDBJ whole genome shotgun (WGS) entry which is preliminary data.</text>
</comment>